<comment type="caution">
    <text evidence="2">The sequence shown here is derived from an EMBL/GenBank/DDBJ whole genome shotgun (WGS) entry which is preliminary data.</text>
</comment>
<evidence type="ECO:0000313" key="2">
    <source>
        <dbReference type="EMBL" id="MBF6057796.1"/>
    </source>
</evidence>
<accession>A0ABS0C0M8</accession>
<organism evidence="2 3">
    <name type="scientific">Thiomicrorhabdus heinhorstiae</name>
    <dbReference type="NCBI Taxonomy" id="2748010"/>
    <lineage>
        <taxon>Bacteria</taxon>
        <taxon>Pseudomonadati</taxon>
        <taxon>Pseudomonadota</taxon>
        <taxon>Gammaproteobacteria</taxon>
        <taxon>Thiotrichales</taxon>
        <taxon>Piscirickettsiaceae</taxon>
        <taxon>Thiomicrorhabdus</taxon>
    </lineage>
</organism>
<evidence type="ECO:0000259" key="1">
    <source>
        <dbReference type="Pfam" id="PF07238"/>
    </source>
</evidence>
<reference evidence="2 3" key="1">
    <citation type="submission" date="2020-11" db="EMBL/GenBank/DDBJ databases">
        <title>Sulfur oxidizing isolate from Hospital Hole Sinkhole.</title>
        <authorList>
            <person name="Scott K.M."/>
        </authorList>
    </citation>
    <scope>NUCLEOTIDE SEQUENCE [LARGE SCALE GENOMIC DNA]</scope>
    <source>
        <strain evidence="2 3">HH1</strain>
    </source>
</reference>
<dbReference type="Pfam" id="PF07238">
    <property type="entry name" value="PilZ"/>
    <property type="match status" value="1"/>
</dbReference>
<proteinExistence type="predicted"/>
<protein>
    <submittedName>
        <fullName evidence="2">PilZ domain-containing protein</fullName>
    </submittedName>
</protein>
<evidence type="ECO:0000313" key="3">
    <source>
        <dbReference type="Proteomes" id="UP001193680"/>
    </source>
</evidence>
<gene>
    <name evidence="2" type="ORF">H8792_005520</name>
</gene>
<feature type="domain" description="PilZ" evidence="1">
    <location>
        <begin position="217"/>
        <end position="297"/>
    </location>
</feature>
<name>A0ABS0C0M8_9GAMM</name>
<keyword evidence="3" id="KW-1185">Reference proteome</keyword>
<sequence>MKKWFQKNNSRRFHRVDMPVRYFIRPSSPIENRQIYATGTDYFPPSIEFKVNRHTQLVKMMLNELPENSLIQTLLTEMFQSVLFFGKCLDSISHGIQPLQDFGMRVHLQQMTDGFPHLDNIKPHSPKTYSFLKQFEDKYLYIIKQFLHNLSESSQNYFAATKLKQSGFEIDSSMDDFRSPEHEQIPLRQAMLGIYDLFETYLEIYQHICSDHLDTQNPDNWPLQVVNISATGMAFHSSKGFPLHAAVDVFLAFDPPNKVIKFNGKVVSNTPQKNGHPERFAINFEFPDSEPQKYLQNEIQKFEIESCMDVEL</sequence>
<dbReference type="InterPro" id="IPR009875">
    <property type="entry name" value="PilZ_domain"/>
</dbReference>
<dbReference type="Gene3D" id="2.40.10.220">
    <property type="entry name" value="predicted glycosyltransferase like domains"/>
    <property type="match status" value="1"/>
</dbReference>
<dbReference type="Proteomes" id="UP001193680">
    <property type="component" value="Unassembled WGS sequence"/>
</dbReference>
<dbReference type="EMBL" id="JACBGI020000007">
    <property type="protein sequence ID" value="MBF6057796.1"/>
    <property type="molecule type" value="Genomic_DNA"/>
</dbReference>
<dbReference type="RefSeq" id="WP_185977940.1">
    <property type="nucleotide sequence ID" value="NZ_JACBGI020000007.1"/>
</dbReference>